<protein>
    <recommendedName>
        <fullName evidence="2">DUF6697 domain-containing protein</fullName>
    </recommendedName>
</protein>
<accession>A0AAD7A3Q8</accession>
<evidence type="ECO:0000313" key="4">
    <source>
        <dbReference type="Proteomes" id="UP001218218"/>
    </source>
</evidence>
<proteinExistence type="predicted"/>
<reference evidence="3" key="1">
    <citation type="submission" date="2023-03" db="EMBL/GenBank/DDBJ databases">
        <title>Massive genome expansion in bonnet fungi (Mycena s.s.) driven by repeated elements and novel gene families across ecological guilds.</title>
        <authorList>
            <consortium name="Lawrence Berkeley National Laboratory"/>
            <person name="Harder C.B."/>
            <person name="Miyauchi S."/>
            <person name="Viragh M."/>
            <person name="Kuo A."/>
            <person name="Thoen E."/>
            <person name="Andreopoulos B."/>
            <person name="Lu D."/>
            <person name="Skrede I."/>
            <person name="Drula E."/>
            <person name="Henrissat B."/>
            <person name="Morin E."/>
            <person name="Kohler A."/>
            <person name="Barry K."/>
            <person name="LaButti K."/>
            <person name="Morin E."/>
            <person name="Salamov A."/>
            <person name="Lipzen A."/>
            <person name="Mereny Z."/>
            <person name="Hegedus B."/>
            <person name="Baldrian P."/>
            <person name="Stursova M."/>
            <person name="Weitz H."/>
            <person name="Taylor A."/>
            <person name="Grigoriev I.V."/>
            <person name="Nagy L.G."/>
            <person name="Martin F."/>
            <person name="Kauserud H."/>
        </authorList>
    </citation>
    <scope>NUCLEOTIDE SEQUENCE</scope>
    <source>
        <strain evidence="3">CBHHK002</strain>
    </source>
</reference>
<name>A0AAD7A3Q8_9AGAR</name>
<keyword evidence="4" id="KW-1185">Reference proteome</keyword>
<evidence type="ECO:0000259" key="2">
    <source>
        <dbReference type="Pfam" id="PF20411"/>
    </source>
</evidence>
<dbReference type="EMBL" id="JARIHO010000016">
    <property type="protein sequence ID" value="KAJ7348967.1"/>
    <property type="molecule type" value="Genomic_DNA"/>
</dbReference>
<feature type="region of interest" description="Disordered" evidence="1">
    <location>
        <begin position="318"/>
        <end position="338"/>
    </location>
</feature>
<evidence type="ECO:0000313" key="3">
    <source>
        <dbReference type="EMBL" id="KAJ7348967.1"/>
    </source>
</evidence>
<dbReference type="AlphaFoldDB" id="A0AAD7A3Q8"/>
<dbReference type="Proteomes" id="UP001218218">
    <property type="component" value="Unassembled WGS sequence"/>
</dbReference>
<evidence type="ECO:0000256" key="1">
    <source>
        <dbReference type="SAM" id="MobiDB-lite"/>
    </source>
</evidence>
<sequence length="372" mass="42213">MSSSTVVVPSNLTSEMVEFWGFKYREAKQEIEALKTRLLSNDKFLQDLITTSRNEQRIVQQRLESCCAEKNDLLVQVERLNTERLRLEHQIHSSYSQAALLADEAHRQRVAAVAELFNSTDFFLDQSFTPNLIGFLSAKDLDTISVPWQLYFIPQPPHAIPLRVEAPGQSGYWFYPFNLYPMDSPFDLIVEVEPKKWLYYGRYLTRVFQGFEMKLSEWMTLDEQVVPILAGRAFLDVLLVQTKMIFCSRVANQDLKLQAGQQASYAAQMHTRQSYDSGEWNIPSYTLQCIGYDVALCEALTVTAAKLHSERSISKLSLGKRQRTKTPSVSGFEGSTKAEGSIKLVRAAESENDLVDASSDGTEGFELTRATE</sequence>
<dbReference type="InterPro" id="IPR046520">
    <property type="entry name" value="DUF6697"/>
</dbReference>
<comment type="caution">
    <text evidence="3">The sequence shown here is derived from an EMBL/GenBank/DDBJ whole genome shotgun (WGS) entry which is preliminary data.</text>
</comment>
<dbReference type="Pfam" id="PF20411">
    <property type="entry name" value="DUF6697"/>
    <property type="match status" value="1"/>
</dbReference>
<feature type="region of interest" description="Disordered" evidence="1">
    <location>
        <begin position="350"/>
        <end position="372"/>
    </location>
</feature>
<organism evidence="3 4">
    <name type="scientific">Mycena albidolilacea</name>
    <dbReference type="NCBI Taxonomy" id="1033008"/>
    <lineage>
        <taxon>Eukaryota</taxon>
        <taxon>Fungi</taxon>
        <taxon>Dikarya</taxon>
        <taxon>Basidiomycota</taxon>
        <taxon>Agaricomycotina</taxon>
        <taxon>Agaricomycetes</taxon>
        <taxon>Agaricomycetidae</taxon>
        <taxon>Agaricales</taxon>
        <taxon>Marasmiineae</taxon>
        <taxon>Mycenaceae</taxon>
        <taxon>Mycena</taxon>
    </lineage>
</organism>
<gene>
    <name evidence="3" type="ORF">DFH08DRAFT_998260</name>
</gene>
<feature type="domain" description="DUF6697" evidence="2">
    <location>
        <begin position="149"/>
        <end position="300"/>
    </location>
</feature>